<dbReference type="EMBL" id="NJGD01000003">
    <property type="protein sequence ID" value="PJR15916.1"/>
    <property type="molecule type" value="Genomic_DNA"/>
</dbReference>
<dbReference type="Proteomes" id="UP000231987">
    <property type="component" value="Unassembled WGS sequence"/>
</dbReference>
<comment type="caution">
    <text evidence="2">The sequence shown here is derived from an EMBL/GenBank/DDBJ whole genome shotgun (WGS) entry which is preliminary data.</text>
</comment>
<name>A0A2J0Z5X4_RHIML</name>
<accession>A0A2J0Z5X4</accession>
<evidence type="ECO:0000259" key="1">
    <source>
        <dbReference type="Pfam" id="PF06983"/>
    </source>
</evidence>
<evidence type="ECO:0000313" key="3">
    <source>
        <dbReference type="Proteomes" id="UP000231987"/>
    </source>
</evidence>
<sequence>MTNHRVLLSTIRNSAISGSTTATAETSSSPPGSVTVIEFSLDDQNFTALEAGPLDPFPVFNGTALTTSWLQSSAAGVIIPPHEPQAREFRAEGSER</sequence>
<gene>
    <name evidence="2" type="ORF">CEJ86_09475</name>
</gene>
<feature type="domain" description="PhnB-like" evidence="1">
    <location>
        <begin position="8"/>
        <end position="57"/>
    </location>
</feature>
<organism evidence="2 3">
    <name type="scientific">Rhizobium meliloti</name>
    <name type="common">Ensifer meliloti</name>
    <name type="synonym">Sinorhizobium meliloti</name>
    <dbReference type="NCBI Taxonomy" id="382"/>
    <lineage>
        <taxon>Bacteria</taxon>
        <taxon>Pseudomonadati</taxon>
        <taxon>Pseudomonadota</taxon>
        <taxon>Alphaproteobacteria</taxon>
        <taxon>Hyphomicrobiales</taxon>
        <taxon>Rhizobiaceae</taxon>
        <taxon>Sinorhizobium/Ensifer group</taxon>
        <taxon>Sinorhizobium</taxon>
    </lineage>
</organism>
<dbReference type="AlphaFoldDB" id="A0A2J0Z5X4"/>
<protein>
    <recommendedName>
        <fullName evidence="1">PhnB-like domain-containing protein</fullName>
    </recommendedName>
</protein>
<evidence type="ECO:0000313" key="2">
    <source>
        <dbReference type="EMBL" id="PJR15916.1"/>
    </source>
</evidence>
<proteinExistence type="predicted"/>
<dbReference type="InterPro" id="IPR028973">
    <property type="entry name" value="PhnB-like"/>
</dbReference>
<dbReference type="Pfam" id="PF06983">
    <property type="entry name" value="3-dmu-9_3-mt"/>
    <property type="match status" value="1"/>
</dbReference>
<reference evidence="2 3" key="1">
    <citation type="submission" date="2017-06" db="EMBL/GenBank/DDBJ databases">
        <title>Ensifer strains isolated from leguminous trees and herbs display diverse denitrification phenotypes with some acting as strong N2O sinks.</title>
        <authorList>
            <person name="Woliy K."/>
            <person name="Mania D."/>
            <person name="Bakken L.R."/>
            <person name="Frostegard A."/>
        </authorList>
    </citation>
    <scope>NUCLEOTIDE SEQUENCE [LARGE SCALE GENOMIC DNA]</scope>
    <source>
        <strain evidence="2 3">AC50a</strain>
    </source>
</reference>